<reference evidence="1 2" key="1">
    <citation type="journal article" date="2007" name="PLoS Genet.">
        <title>Patterns and implications of gene gain and loss in the evolution of Prochlorococcus.</title>
        <authorList>
            <person name="Kettler G.C."/>
            <person name="Martiny A.C."/>
            <person name="Huang K."/>
            <person name="Zucker J."/>
            <person name="Coleman M.L."/>
            <person name="Rodrigue S."/>
            <person name="Chen F."/>
            <person name="Lapidus A."/>
            <person name="Ferriera S."/>
            <person name="Johnson J."/>
            <person name="Steglich C."/>
            <person name="Church G.M."/>
            <person name="Richardson P."/>
            <person name="Chisholm S.W."/>
        </authorList>
    </citation>
    <scope>NUCLEOTIDE SEQUENCE [LARGE SCALE GENOMIC DNA]</scope>
    <source>
        <strain evidence="1 2">MIT 9303</strain>
    </source>
</reference>
<name>A2CDC6_PROM3</name>
<proteinExistence type="predicted"/>
<dbReference type="AlphaFoldDB" id="A2CDC6"/>
<dbReference type="EMBL" id="CP000554">
    <property type="protein sequence ID" value="ABM79486.1"/>
    <property type="molecule type" value="Genomic_DNA"/>
</dbReference>
<dbReference type="KEGG" id="pmf:P9303_27561"/>
<protein>
    <submittedName>
        <fullName evidence="1">Uncharacterized protein</fullName>
    </submittedName>
</protein>
<sequence length="59" mass="6751">MNVKDDGAVESYLNSYNYKRFKFIAIKSQPQATINAIKEIDGAISSDHEWVNFTILNIK</sequence>
<dbReference type="HOGENOM" id="CLU_2956982_0_0_3"/>
<evidence type="ECO:0000313" key="1">
    <source>
        <dbReference type="EMBL" id="ABM79486.1"/>
    </source>
</evidence>
<dbReference type="Proteomes" id="UP000002274">
    <property type="component" value="Chromosome"/>
</dbReference>
<organism evidence="1 2">
    <name type="scientific">Prochlorococcus marinus (strain MIT 9303)</name>
    <dbReference type="NCBI Taxonomy" id="59922"/>
    <lineage>
        <taxon>Bacteria</taxon>
        <taxon>Bacillati</taxon>
        <taxon>Cyanobacteriota</taxon>
        <taxon>Cyanophyceae</taxon>
        <taxon>Synechococcales</taxon>
        <taxon>Prochlorococcaceae</taxon>
        <taxon>Prochlorococcus</taxon>
    </lineage>
</organism>
<evidence type="ECO:0000313" key="2">
    <source>
        <dbReference type="Proteomes" id="UP000002274"/>
    </source>
</evidence>
<gene>
    <name evidence="1" type="ordered locus">P9303_27561</name>
</gene>
<accession>A2CDC6</accession>
<dbReference type="STRING" id="59922.P9303_27561"/>
<dbReference type="BioCyc" id="PMAR59922:G1G80-2417-MONOMER"/>